<dbReference type="InterPro" id="IPR000182">
    <property type="entry name" value="GNAT_dom"/>
</dbReference>
<dbReference type="InterPro" id="IPR016181">
    <property type="entry name" value="Acyl_CoA_acyltransferase"/>
</dbReference>
<dbReference type="Gene3D" id="3.40.630.30">
    <property type="match status" value="1"/>
</dbReference>
<dbReference type="GO" id="GO:0016747">
    <property type="term" value="F:acyltransferase activity, transferring groups other than amino-acyl groups"/>
    <property type="evidence" value="ECO:0007669"/>
    <property type="project" value="InterPro"/>
</dbReference>
<organism evidence="2 3">
    <name type="scientific">Halodesulfovibrio spirochaetisodalis</name>
    <dbReference type="NCBI Taxonomy" id="1560234"/>
    <lineage>
        <taxon>Bacteria</taxon>
        <taxon>Pseudomonadati</taxon>
        <taxon>Thermodesulfobacteriota</taxon>
        <taxon>Desulfovibrionia</taxon>
        <taxon>Desulfovibrionales</taxon>
        <taxon>Desulfovibrionaceae</taxon>
        <taxon>Halodesulfovibrio</taxon>
    </lineage>
</organism>
<dbReference type="SUPFAM" id="SSF55729">
    <property type="entry name" value="Acyl-CoA N-acyltransferases (Nat)"/>
    <property type="match status" value="1"/>
</dbReference>
<accession>A0A1B7XBE2</accession>
<comment type="caution">
    <text evidence="2">The sequence shown here is derived from an EMBL/GenBank/DDBJ whole genome shotgun (WGS) entry which is preliminary data.</text>
</comment>
<dbReference type="Pfam" id="PF13527">
    <property type="entry name" value="Acetyltransf_9"/>
    <property type="match status" value="1"/>
</dbReference>
<dbReference type="AlphaFoldDB" id="A0A1B7XBE2"/>
<evidence type="ECO:0000259" key="1">
    <source>
        <dbReference type="PROSITE" id="PS51186"/>
    </source>
</evidence>
<protein>
    <recommendedName>
        <fullName evidence="1">N-acetyltransferase domain-containing protein</fullName>
    </recommendedName>
</protein>
<name>A0A1B7XBE2_9BACT</name>
<proteinExistence type="predicted"/>
<feature type="domain" description="N-acetyltransferase" evidence="1">
    <location>
        <begin position="4"/>
        <end position="154"/>
    </location>
</feature>
<sequence>MMNISIRKTEHSDLSEIMRVEEEAFGYNKEAELVKDLLNDPTAEPRLSLLAFDGDEAVGHILFTSVMIGDTKIKASILAPLAVVPKAQSQGIGGKLIQEGLKRLQKEGVSIVFVLGHPGYYPKYGFAPVYPRAIDAPYPIPEKHRDAWMMQVLDNTNPATISGTVVVSDILNQPEHWRE</sequence>
<dbReference type="CDD" id="cd04301">
    <property type="entry name" value="NAT_SF"/>
    <property type="match status" value="1"/>
</dbReference>
<dbReference type="PATRIC" id="fig|1560234.3.peg.1088"/>
<dbReference type="STRING" id="1560234.SP90_11150"/>
<evidence type="ECO:0000313" key="3">
    <source>
        <dbReference type="Proteomes" id="UP000091979"/>
    </source>
</evidence>
<dbReference type="Proteomes" id="UP000091979">
    <property type="component" value="Unassembled WGS sequence"/>
</dbReference>
<dbReference type="OrthoDB" id="9797178at2"/>
<dbReference type="EMBL" id="JXMS01000019">
    <property type="protein sequence ID" value="OBQ46675.1"/>
    <property type="molecule type" value="Genomic_DNA"/>
</dbReference>
<keyword evidence="3" id="KW-1185">Reference proteome</keyword>
<gene>
    <name evidence="2" type="ORF">SP90_11150</name>
</gene>
<dbReference type="PROSITE" id="PS51186">
    <property type="entry name" value="GNAT"/>
    <property type="match status" value="1"/>
</dbReference>
<reference evidence="2 3" key="1">
    <citation type="submission" date="2015-01" db="EMBL/GenBank/DDBJ databases">
        <title>Desulfovibrio sp. JC271 draft genome sequence.</title>
        <authorList>
            <person name="Shivani Y."/>
            <person name="Subhash Y."/>
            <person name="Sasikala C."/>
            <person name="Ramana C.V."/>
        </authorList>
    </citation>
    <scope>NUCLEOTIDE SEQUENCE [LARGE SCALE GENOMIC DNA]</scope>
    <source>
        <strain evidence="2 3">JC271</strain>
    </source>
</reference>
<evidence type="ECO:0000313" key="2">
    <source>
        <dbReference type="EMBL" id="OBQ46675.1"/>
    </source>
</evidence>